<comment type="caution">
    <text evidence="14">The sequence shown here is derived from an EMBL/GenBank/DDBJ whole genome shotgun (WGS) entry which is preliminary data.</text>
</comment>
<dbReference type="PANTHER" id="PTHR11972:SF191">
    <property type="entry name" value="FAD-BINDING FR-TYPE DOMAIN-CONTAINING PROTEIN"/>
    <property type="match status" value="1"/>
</dbReference>
<evidence type="ECO:0000256" key="9">
    <source>
        <dbReference type="ARBA" id="ARBA00023136"/>
    </source>
</evidence>
<keyword evidence="15" id="KW-1185">Reference proteome</keyword>
<accession>A0AAD9NAC1</accession>
<evidence type="ECO:0000256" key="8">
    <source>
        <dbReference type="ARBA" id="ARBA00023004"/>
    </source>
</evidence>
<gene>
    <name evidence="14" type="ORF">LSH36_92g01022</name>
</gene>
<dbReference type="FunFam" id="2.40.30.10:FF:000030">
    <property type="entry name" value="cytochrome b-245 heavy chain"/>
    <property type="match status" value="1"/>
</dbReference>
<keyword evidence="9 12" id="KW-0472">Membrane</keyword>
<dbReference type="PROSITE" id="PS51384">
    <property type="entry name" value="FAD_FR"/>
    <property type="match status" value="1"/>
</dbReference>
<dbReference type="InterPro" id="IPR013112">
    <property type="entry name" value="FAD-bd_8"/>
</dbReference>
<feature type="transmembrane region" description="Helical" evidence="12">
    <location>
        <begin position="178"/>
        <end position="196"/>
    </location>
</feature>
<dbReference type="EMBL" id="JAODUP010000092">
    <property type="protein sequence ID" value="KAK2162745.1"/>
    <property type="molecule type" value="Genomic_DNA"/>
</dbReference>
<dbReference type="AlphaFoldDB" id="A0AAD9NAC1"/>
<keyword evidence="6 12" id="KW-1133">Transmembrane helix</keyword>
<dbReference type="InterPro" id="IPR017927">
    <property type="entry name" value="FAD-bd_FR_type"/>
</dbReference>
<evidence type="ECO:0000256" key="4">
    <source>
        <dbReference type="ARBA" id="ARBA00022692"/>
    </source>
</evidence>
<dbReference type="PRINTS" id="PR00466">
    <property type="entry name" value="GP91PHOX"/>
</dbReference>
<dbReference type="GO" id="GO:0016175">
    <property type="term" value="F:superoxide-generating NAD(P)H oxidase activity"/>
    <property type="evidence" value="ECO:0007669"/>
    <property type="project" value="TreeGrafter"/>
</dbReference>
<reference evidence="14" key="1">
    <citation type="journal article" date="2023" name="Mol. Biol. Evol.">
        <title>Third-Generation Sequencing Reveals the Adaptive Role of the Epigenome in Three Deep-Sea Polychaetes.</title>
        <authorList>
            <person name="Perez M."/>
            <person name="Aroh O."/>
            <person name="Sun Y."/>
            <person name="Lan Y."/>
            <person name="Juniper S.K."/>
            <person name="Young C.R."/>
            <person name="Angers B."/>
            <person name="Qian P.Y."/>
        </authorList>
    </citation>
    <scope>NUCLEOTIDE SEQUENCE</scope>
    <source>
        <strain evidence="14">P08H-3</strain>
    </source>
</reference>
<dbReference type="GO" id="GO:0006952">
    <property type="term" value="P:defense response"/>
    <property type="evidence" value="ECO:0007669"/>
    <property type="project" value="TreeGrafter"/>
</dbReference>
<keyword evidence="5" id="KW-0479">Metal-binding</keyword>
<sequence length="574" mass="66406">MGHRLMNEGLKWLFFSLWLIANIAIFIATFLKFYTRKEYYYTREILREALPIAKGSAAGLNLNSMLILIPVCRNLISFLRGSVFCQCCKRNVRRQLDKNIAFHKLCAYMICFWTIIHYFAHTFNFERYWLAHESTDNSTGGLYSTLSNLPSQPNGTWINPIRPTTSATNPMLELVKNIAGYTGVIITIPLILIMSSATEIIRRSYFEVFWYTHHLFIVYYIGLVTHGLGNVVRLQINIDDHDPEYCKDYYEEWGTPARPECPIPQFSGDGASSWKWVLAPILLYIVERIMRFVRGMQMVTISKVIKHPSQVIELQMRKPGFTMEAGQYIQIQCPSISRFEWHPFTLTSSPKEDFFSIHIRLVGDWTNALAEACHVNEDGLQDPGKMPRLAVDGPYGTCSEDAYRYQTVMFVGAGIGVTPFAAILKDIWYKHCDHNHQMKLTKVYFYWISSDTHSFEWFADLLGSLEDQMENAGKSDLLTYNIFLTRGWNTRQALNIVTNVDKERDVITNLKHKTQFGRPKWEIEFDKIARMHQGTRIGVFFCGPKSLSKELHNTCNRFSDASTATHFVYNKENF</sequence>
<evidence type="ECO:0000259" key="13">
    <source>
        <dbReference type="PROSITE" id="PS51384"/>
    </source>
</evidence>
<dbReference type="SFLD" id="SFLDG01168">
    <property type="entry name" value="Ferric_reductase_subgroup_(FRE"/>
    <property type="match status" value="1"/>
</dbReference>
<evidence type="ECO:0000256" key="1">
    <source>
        <dbReference type="ARBA" id="ARBA00004651"/>
    </source>
</evidence>
<evidence type="ECO:0000256" key="10">
    <source>
        <dbReference type="ARBA" id="ARBA00023180"/>
    </source>
</evidence>
<feature type="transmembrane region" description="Helical" evidence="12">
    <location>
        <begin position="12"/>
        <end position="34"/>
    </location>
</feature>
<keyword evidence="2" id="KW-1003">Cell membrane</keyword>
<dbReference type="InterPro" id="IPR013121">
    <property type="entry name" value="Fe_red_NAD-bd_6"/>
</dbReference>
<keyword evidence="10" id="KW-0325">Glycoprotein</keyword>
<dbReference type="GO" id="GO:0043020">
    <property type="term" value="C:NADPH oxidase complex"/>
    <property type="evidence" value="ECO:0007669"/>
    <property type="project" value="TreeGrafter"/>
</dbReference>
<dbReference type="Pfam" id="PF08022">
    <property type="entry name" value="FAD_binding_8"/>
    <property type="match status" value="1"/>
</dbReference>
<dbReference type="Gene3D" id="2.40.30.10">
    <property type="entry name" value="Translation factors"/>
    <property type="match status" value="1"/>
</dbReference>
<evidence type="ECO:0000256" key="2">
    <source>
        <dbReference type="ARBA" id="ARBA00022475"/>
    </source>
</evidence>
<dbReference type="SUPFAM" id="SSF63380">
    <property type="entry name" value="Riboflavin synthase domain-like"/>
    <property type="match status" value="1"/>
</dbReference>
<keyword evidence="4 12" id="KW-0812">Transmembrane</keyword>
<evidence type="ECO:0000313" key="15">
    <source>
        <dbReference type="Proteomes" id="UP001208570"/>
    </source>
</evidence>
<feature type="transmembrane region" description="Helical" evidence="12">
    <location>
        <begin position="100"/>
        <end position="120"/>
    </location>
</feature>
<dbReference type="Gene3D" id="3.40.50.80">
    <property type="entry name" value="Nucleotide-binding domain of ferredoxin-NADP reductase (FNR) module"/>
    <property type="match status" value="1"/>
</dbReference>
<evidence type="ECO:0000256" key="6">
    <source>
        <dbReference type="ARBA" id="ARBA00022989"/>
    </source>
</evidence>
<evidence type="ECO:0000256" key="3">
    <source>
        <dbReference type="ARBA" id="ARBA00022617"/>
    </source>
</evidence>
<dbReference type="InterPro" id="IPR017938">
    <property type="entry name" value="Riboflavin_synthase-like_b-brl"/>
</dbReference>
<name>A0AAD9NAC1_9ANNE</name>
<keyword evidence="8" id="KW-0408">Iron</keyword>
<evidence type="ECO:0000313" key="14">
    <source>
        <dbReference type="EMBL" id="KAK2162745.1"/>
    </source>
</evidence>
<dbReference type="GO" id="GO:0046872">
    <property type="term" value="F:metal ion binding"/>
    <property type="evidence" value="ECO:0007669"/>
    <property type="project" value="UniProtKB-KW"/>
</dbReference>
<evidence type="ECO:0000256" key="11">
    <source>
        <dbReference type="ARBA" id="ARBA00049908"/>
    </source>
</evidence>
<keyword evidence="7" id="KW-0560">Oxidoreductase</keyword>
<dbReference type="SUPFAM" id="SSF52343">
    <property type="entry name" value="Ferredoxin reductase-like, C-terminal NADP-linked domain"/>
    <property type="match status" value="1"/>
</dbReference>
<comment type="subcellular location">
    <subcellularLocation>
        <location evidence="1">Cell membrane</location>
        <topology evidence="1">Multi-pass membrane protein</topology>
    </subcellularLocation>
</comment>
<dbReference type="InterPro" id="IPR000778">
    <property type="entry name" value="Cyt_b245_heavy_chain"/>
</dbReference>
<dbReference type="InterPro" id="IPR013130">
    <property type="entry name" value="Fe3_Rdtase_TM_dom"/>
</dbReference>
<dbReference type="Proteomes" id="UP001208570">
    <property type="component" value="Unassembled WGS sequence"/>
</dbReference>
<dbReference type="Pfam" id="PF01794">
    <property type="entry name" value="Ferric_reduct"/>
    <property type="match status" value="1"/>
</dbReference>
<evidence type="ECO:0000256" key="12">
    <source>
        <dbReference type="SAM" id="Phobius"/>
    </source>
</evidence>
<protein>
    <recommendedName>
        <fullName evidence="13">FAD-binding FR-type domain-containing protein</fullName>
    </recommendedName>
</protein>
<comment type="catalytic activity">
    <reaction evidence="11">
        <text>NADPH + 2 O2 = 2 superoxide + NADP(+) + H(+)</text>
        <dbReference type="Rhea" id="RHEA:63180"/>
        <dbReference type="ChEBI" id="CHEBI:15378"/>
        <dbReference type="ChEBI" id="CHEBI:15379"/>
        <dbReference type="ChEBI" id="CHEBI:18421"/>
        <dbReference type="ChEBI" id="CHEBI:57783"/>
        <dbReference type="ChEBI" id="CHEBI:58349"/>
    </reaction>
</comment>
<evidence type="ECO:0000256" key="5">
    <source>
        <dbReference type="ARBA" id="ARBA00022723"/>
    </source>
</evidence>
<dbReference type="FunFam" id="3.40.50.80:FF:000004">
    <property type="entry name" value="NADPH oxidase isoform 2"/>
    <property type="match status" value="1"/>
</dbReference>
<feature type="transmembrane region" description="Helical" evidence="12">
    <location>
        <begin position="208"/>
        <end position="228"/>
    </location>
</feature>
<evidence type="ECO:0000256" key="7">
    <source>
        <dbReference type="ARBA" id="ARBA00023002"/>
    </source>
</evidence>
<dbReference type="SFLD" id="SFLDS00052">
    <property type="entry name" value="Ferric_Reductase_Domain"/>
    <property type="match status" value="1"/>
</dbReference>
<dbReference type="InterPro" id="IPR050369">
    <property type="entry name" value="RBOH/FRE"/>
</dbReference>
<dbReference type="CDD" id="cd06186">
    <property type="entry name" value="NOX_Duox_like_FAD_NADP"/>
    <property type="match status" value="1"/>
</dbReference>
<dbReference type="GO" id="GO:0042554">
    <property type="term" value="P:superoxide anion generation"/>
    <property type="evidence" value="ECO:0007669"/>
    <property type="project" value="TreeGrafter"/>
</dbReference>
<dbReference type="SFLD" id="SFLDG01169">
    <property type="entry name" value="NADPH_oxidase_subgroup_(NOX)"/>
    <property type="match status" value="1"/>
</dbReference>
<keyword evidence="3" id="KW-0349">Heme</keyword>
<dbReference type="PANTHER" id="PTHR11972">
    <property type="entry name" value="NADPH OXIDASE"/>
    <property type="match status" value="1"/>
</dbReference>
<dbReference type="Pfam" id="PF08030">
    <property type="entry name" value="NAD_binding_6"/>
    <property type="match status" value="1"/>
</dbReference>
<feature type="domain" description="FAD-binding FR-type" evidence="13">
    <location>
        <begin position="294"/>
        <end position="401"/>
    </location>
</feature>
<dbReference type="InterPro" id="IPR039261">
    <property type="entry name" value="FNR_nucleotide-bd"/>
</dbReference>
<organism evidence="14 15">
    <name type="scientific">Paralvinella palmiformis</name>
    <dbReference type="NCBI Taxonomy" id="53620"/>
    <lineage>
        <taxon>Eukaryota</taxon>
        <taxon>Metazoa</taxon>
        <taxon>Spiralia</taxon>
        <taxon>Lophotrochozoa</taxon>
        <taxon>Annelida</taxon>
        <taxon>Polychaeta</taxon>
        <taxon>Sedentaria</taxon>
        <taxon>Canalipalpata</taxon>
        <taxon>Terebellida</taxon>
        <taxon>Terebelliformia</taxon>
        <taxon>Alvinellidae</taxon>
        <taxon>Paralvinella</taxon>
    </lineage>
</organism>
<proteinExistence type="predicted"/>